<evidence type="ECO:0008006" key="8">
    <source>
        <dbReference type="Google" id="ProtNLM"/>
    </source>
</evidence>
<name>A0A0J1GKA8_9GAMM</name>
<dbReference type="PATRIC" id="fig|754436.4.peg.3317"/>
<accession>A0A0J1GKA8</accession>
<dbReference type="OrthoDB" id="9811969at2"/>
<evidence type="ECO:0000256" key="1">
    <source>
        <dbReference type="ARBA" id="ARBA00004127"/>
    </source>
</evidence>
<dbReference type="Gene3D" id="1.20.120.1630">
    <property type="match status" value="1"/>
</dbReference>
<evidence type="ECO:0000313" key="6">
    <source>
        <dbReference type="EMBL" id="KLU99893.1"/>
    </source>
</evidence>
<evidence type="ECO:0000256" key="2">
    <source>
        <dbReference type="ARBA" id="ARBA00022692"/>
    </source>
</evidence>
<proteinExistence type="predicted"/>
<keyword evidence="4 5" id="KW-0472">Membrane</keyword>
<dbReference type="InterPro" id="IPR007318">
    <property type="entry name" value="Phopholipid_MeTrfase"/>
</dbReference>
<keyword evidence="7" id="KW-1185">Reference proteome</keyword>
<dbReference type="EMBL" id="LDOV01000027">
    <property type="protein sequence ID" value="KLU99893.1"/>
    <property type="molecule type" value="Genomic_DNA"/>
</dbReference>
<protein>
    <recommendedName>
        <fullName evidence="8">Isoprenylcysteine carboxyl methyltransferase</fullName>
    </recommendedName>
</protein>
<dbReference type="AlphaFoldDB" id="A0A0J1GKA8"/>
<organism evidence="6 7">
    <name type="scientific">Photobacterium aphoticum</name>
    <dbReference type="NCBI Taxonomy" id="754436"/>
    <lineage>
        <taxon>Bacteria</taxon>
        <taxon>Pseudomonadati</taxon>
        <taxon>Pseudomonadota</taxon>
        <taxon>Gammaproteobacteria</taxon>
        <taxon>Vibrionales</taxon>
        <taxon>Vibrionaceae</taxon>
        <taxon>Photobacterium</taxon>
    </lineage>
</organism>
<evidence type="ECO:0000256" key="3">
    <source>
        <dbReference type="ARBA" id="ARBA00022989"/>
    </source>
</evidence>
<keyword evidence="2 5" id="KW-0812">Transmembrane</keyword>
<feature type="transmembrane region" description="Helical" evidence="5">
    <location>
        <begin position="97"/>
        <end position="126"/>
    </location>
</feature>
<evidence type="ECO:0000313" key="7">
    <source>
        <dbReference type="Proteomes" id="UP000036426"/>
    </source>
</evidence>
<comment type="subcellular location">
    <subcellularLocation>
        <location evidence="1">Endomembrane system</location>
        <topology evidence="1">Multi-pass membrane protein</topology>
    </subcellularLocation>
</comment>
<gene>
    <name evidence="6" type="ORF">ABT58_15660</name>
</gene>
<reference evidence="6 7" key="1">
    <citation type="submission" date="2015-05" db="EMBL/GenBank/DDBJ databases">
        <title>Photobacterium galathea sp. nov.</title>
        <authorList>
            <person name="Machado H."/>
            <person name="Gram L."/>
        </authorList>
    </citation>
    <scope>NUCLEOTIDE SEQUENCE [LARGE SCALE GENOMIC DNA]</scope>
    <source>
        <strain evidence="6 7">DSM 25995</strain>
    </source>
</reference>
<keyword evidence="3 5" id="KW-1133">Transmembrane helix</keyword>
<sequence length="157" mass="17175">MTLALKVPPLLVTAIVAGLMIVTGNGASVENPNSSALDAGTKLWLACWVWAAAVTIIVFAVISFKRHQTTVNPYALEGVSALVDSGIFRYSRNPMYVAMAMSLLGVAVLQGASLLLLYVAGFIVYITQFQIKPEEAFLQEKFGVVYVEYCQQVRRWL</sequence>
<evidence type="ECO:0000256" key="5">
    <source>
        <dbReference type="SAM" id="Phobius"/>
    </source>
</evidence>
<dbReference type="Proteomes" id="UP000036426">
    <property type="component" value="Unassembled WGS sequence"/>
</dbReference>
<comment type="caution">
    <text evidence="6">The sequence shown here is derived from an EMBL/GenBank/DDBJ whole genome shotgun (WGS) entry which is preliminary data.</text>
</comment>
<feature type="transmembrane region" description="Helical" evidence="5">
    <location>
        <begin position="42"/>
        <end position="62"/>
    </location>
</feature>
<dbReference type="RefSeq" id="WP_047875351.1">
    <property type="nucleotide sequence ID" value="NZ_BMYC01000003.1"/>
</dbReference>
<dbReference type="Pfam" id="PF04191">
    <property type="entry name" value="PEMT"/>
    <property type="match status" value="1"/>
</dbReference>
<dbReference type="GO" id="GO:0012505">
    <property type="term" value="C:endomembrane system"/>
    <property type="evidence" value="ECO:0007669"/>
    <property type="project" value="UniProtKB-SubCell"/>
</dbReference>
<evidence type="ECO:0000256" key="4">
    <source>
        <dbReference type="ARBA" id="ARBA00023136"/>
    </source>
</evidence>
<dbReference type="InterPro" id="IPR052527">
    <property type="entry name" value="Metal_cation-efflux_comp"/>
</dbReference>
<dbReference type="PANTHER" id="PTHR43847">
    <property type="entry name" value="BLL3993 PROTEIN"/>
    <property type="match status" value="1"/>
</dbReference>
<dbReference type="PANTHER" id="PTHR43847:SF1">
    <property type="entry name" value="BLL3993 PROTEIN"/>
    <property type="match status" value="1"/>
</dbReference>